<comment type="caution">
    <text evidence="2">The sequence shown here is derived from an EMBL/GenBank/DDBJ whole genome shotgun (WGS) entry which is preliminary data.</text>
</comment>
<evidence type="ECO:0000313" key="3">
    <source>
        <dbReference type="Proteomes" id="UP000638848"/>
    </source>
</evidence>
<protein>
    <submittedName>
        <fullName evidence="2">Uncharacterized protein</fullName>
    </submittedName>
</protein>
<evidence type="ECO:0000256" key="1">
    <source>
        <dbReference type="SAM" id="MobiDB-lite"/>
    </source>
</evidence>
<organism evidence="2 3">
    <name type="scientific">Kocuria dechangensis</name>
    <dbReference type="NCBI Taxonomy" id="1176249"/>
    <lineage>
        <taxon>Bacteria</taxon>
        <taxon>Bacillati</taxon>
        <taxon>Actinomycetota</taxon>
        <taxon>Actinomycetes</taxon>
        <taxon>Micrococcales</taxon>
        <taxon>Micrococcaceae</taxon>
        <taxon>Kocuria</taxon>
    </lineage>
</organism>
<name>A0A917GL27_9MICC</name>
<feature type="region of interest" description="Disordered" evidence="1">
    <location>
        <begin position="1"/>
        <end position="21"/>
    </location>
</feature>
<gene>
    <name evidence="2" type="ORF">GCM10011374_11630</name>
</gene>
<dbReference type="EMBL" id="BMEQ01000004">
    <property type="protein sequence ID" value="GGG50714.1"/>
    <property type="molecule type" value="Genomic_DNA"/>
</dbReference>
<dbReference type="AlphaFoldDB" id="A0A917GL27"/>
<evidence type="ECO:0000313" key="2">
    <source>
        <dbReference type="EMBL" id="GGG50714.1"/>
    </source>
</evidence>
<keyword evidence="3" id="KW-1185">Reference proteome</keyword>
<proteinExistence type="predicted"/>
<reference evidence="2" key="2">
    <citation type="submission" date="2020-09" db="EMBL/GenBank/DDBJ databases">
        <authorList>
            <person name="Sun Q."/>
            <person name="Zhou Y."/>
        </authorList>
    </citation>
    <scope>NUCLEOTIDE SEQUENCE</scope>
    <source>
        <strain evidence="2">CGMCC 1.12187</strain>
    </source>
</reference>
<accession>A0A917GL27</accession>
<reference evidence="2" key="1">
    <citation type="journal article" date="2014" name="Int. J. Syst. Evol. Microbiol.">
        <title>Complete genome sequence of Corynebacterium casei LMG S-19264T (=DSM 44701T), isolated from a smear-ripened cheese.</title>
        <authorList>
            <consortium name="US DOE Joint Genome Institute (JGI-PGF)"/>
            <person name="Walter F."/>
            <person name="Albersmeier A."/>
            <person name="Kalinowski J."/>
            <person name="Ruckert C."/>
        </authorList>
    </citation>
    <scope>NUCLEOTIDE SEQUENCE</scope>
    <source>
        <strain evidence="2">CGMCC 1.12187</strain>
    </source>
</reference>
<sequence>MSNEFVSGLPASHHDSDRIGGLMPTRRQSLAVGAGVLGSSLLAAPAVSATPLNSVVRTATAQEDAAQAAANYRQWRIGANKAGVVKSKNSFAAHPEFNYSLKNMKTIKFLQYEKQSWGINLGWTDDATDKTEKKVSRWFFTRRGEEGSSILYGEDIALGNGGGKSFLYYSERLLGINLDWSGTQKFEWQILGGKKGTVVKRDAPVAIFNTKANLFFIYFDRNRGGDIGWNDSTRWGTQLKKMAEKKAIELIKKELGA</sequence>
<dbReference type="Proteomes" id="UP000638848">
    <property type="component" value="Unassembled WGS sequence"/>
</dbReference>